<dbReference type="HOGENOM" id="CLU_460784_0_0_1"/>
<dbReference type="PANTHER" id="PTHR37540">
    <property type="entry name" value="TRANSCRIPTION FACTOR (ACR-2), PUTATIVE-RELATED-RELATED"/>
    <property type="match status" value="1"/>
</dbReference>
<feature type="region of interest" description="Disordered" evidence="1">
    <location>
        <begin position="1"/>
        <end position="89"/>
    </location>
</feature>
<reference evidence="2" key="1">
    <citation type="submission" date="2015-01" db="EMBL/GenBank/DDBJ databases">
        <title>The Genome Sequence of Cladophialophora bantiana CBS 173.52.</title>
        <authorList>
            <consortium name="The Broad Institute Genomics Platform"/>
            <person name="Cuomo C."/>
            <person name="de Hoog S."/>
            <person name="Gorbushina A."/>
            <person name="Stielow B."/>
            <person name="Teixiera M."/>
            <person name="Abouelleil A."/>
            <person name="Chapman S.B."/>
            <person name="Priest M."/>
            <person name="Young S.K."/>
            <person name="Wortman J."/>
            <person name="Nusbaum C."/>
            <person name="Birren B."/>
        </authorList>
    </citation>
    <scope>NUCLEOTIDE SEQUENCE [LARGE SCALE GENOMIC DNA]</scope>
    <source>
        <strain evidence="2">CBS 173.52</strain>
    </source>
</reference>
<feature type="compositionally biased region" description="Low complexity" evidence="1">
    <location>
        <begin position="58"/>
        <end position="86"/>
    </location>
</feature>
<proteinExistence type="predicted"/>
<dbReference type="PANTHER" id="PTHR37540:SF5">
    <property type="entry name" value="TRANSCRIPTION FACTOR DOMAIN-CONTAINING PROTEIN"/>
    <property type="match status" value="1"/>
</dbReference>
<dbReference type="GeneID" id="27694053"/>
<dbReference type="OrthoDB" id="4134774at2759"/>
<dbReference type="Proteomes" id="UP000053789">
    <property type="component" value="Unassembled WGS sequence"/>
</dbReference>
<feature type="compositionally biased region" description="Basic and acidic residues" evidence="1">
    <location>
        <begin position="28"/>
        <end position="38"/>
    </location>
</feature>
<gene>
    <name evidence="2" type="ORF">Z519_01125</name>
</gene>
<evidence type="ECO:0000313" key="3">
    <source>
        <dbReference type="Proteomes" id="UP000053789"/>
    </source>
</evidence>
<name>A0A0D2F5S8_CLAB1</name>
<accession>A0A0D2F5S8</accession>
<protein>
    <submittedName>
        <fullName evidence="2">Uncharacterized protein</fullName>
    </submittedName>
</protein>
<dbReference type="VEuPathDB" id="FungiDB:Z519_01125"/>
<dbReference type="AlphaFoldDB" id="A0A0D2F5S8"/>
<evidence type="ECO:0000256" key="1">
    <source>
        <dbReference type="SAM" id="MobiDB-lite"/>
    </source>
</evidence>
<evidence type="ECO:0000313" key="2">
    <source>
        <dbReference type="EMBL" id="KIW97541.1"/>
    </source>
</evidence>
<keyword evidence="3" id="KW-1185">Reference proteome</keyword>
<dbReference type="EMBL" id="KN846981">
    <property type="protein sequence ID" value="KIW97541.1"/>
    <property type="molecule type" value="Genomic_DNA"/>
</dbReference>
<sequence length="596" mass="66455">MPPKAKRSKSPDSQFLFVNEDASTVTRTTKDAELDRTKQSHVQRQNFARKRRLREQSESAPLQTSSQSSVSPSPVAVAAGPSTSASEKGHFQGASYFDIIQNIDLEDPLFQSTSPPSISQASLDPQLSALFSNPFASTPASPPIPSQQANVFGAAHTYRPGHYFDTSSPSYSLPPARSTASVISSSISLGGISSPPTNTHRALEQWAPPLIKHYNTVILPEKFWKDTQKVPMGQFRHAALIHADMQACMTEPAHMYAFLASAAAQMIAREGRLLLPNVSEEDTHRVPMFFKTKAVQALQAKLANGQLDHHTAVDLHRLYAAGIYSDDYDAAEPHFQALLSMVDALGGLSTFDDYQLEKLFMLDCIAALKRLGVPRLVVTLDPGPLPEEILLSIESQSRHHFRPGSLLEILVDTFNQSQILTESFTDLIQVLRMSAFLGASAHYVHEYYKWFSWRSLIILHRLLSMPLHYEMDDKTDSVRIVTAFWTALLRSPPLGRRAATTSAKTLRRKLENTDLGLLWQPRTDCLLWVAVFGGVCCANREDLEWFVHLARTAATEIGVGNVRELEDLLMGLLYDPHSQRELVVQFAGRIWPRRDQ</sequence>
<organism evidence="2 3">
    <name type="scientific">Cladophialophora bantiana (strain ATCC 10958 / CBS 173.52 / CDC B-1940 / NIH 8579)</name>
    <name type="common">Xylohypha bantiana</name>
    <dbReference type="NCBI Taxonomy" id="1442370"/>
    <lineage>
        <taxon>Eukaryota</taxon>
        <taxon>Fungi</taxon>
        <taxon>Dikarya</taxon>
        <taxon>Ascomycota</taxon>
        <taxon>Pezizomycotina</taxon>
        <taxon>Eurotiomycetes</taxon>
        <taxon>Chaetothyriomycetidae</taxon>
        <taxon>Chaetothyriales</taxon>
        <taxon>Herpotrichiellaceae</taxon>
        <taxon>Cladophialophora</taxon>
    </lineage>
</organism>
<dbReference type="RefSeq" id="XP_016624210.1">
    <property type="nucleotide sequence ID" value="XM_016758882.1"/>
</dbReference>